<reference evidence="1 2" key="1">
    <citation type="submission" date="2018-01" db="EMBL/GenBank/DDBJ databases">
        <title>Draft genome sequence of Sphaerisporangium sp. 7K107.</title>
        <authorList>
            <person name="Sahin N."/>
            <person name="Saygin H."/>
            <person name="Ay H."/>
        </authorList>
    </citation>
    <scope>NUCLEOTIDE SEQUENCE [LARGE SCALE GENOMIC DNA]</scope>
    <source>
        <strain evidence="1 2">7K107</strain>
    </source>
</reference>
<dbReference type="EMBL" id="POUA01000533">
    <property type="protein sequence ID" value="PZG23234.1"/>
    <property type="molecule type" value="Genomic_DNA"/>
</dbReference>
<evidence type="ECO:0000313" key="2">
    <source>
        <dbReference type="Proteomes" id="UP000248544"/>
    </source>
</evidence>
<name>A0A2W2G8K7_9ACTN</name>
<sequence>MRPDCRKLSPDQVRAIRAYAKGRNPYTAAAELHGTRELPVTLKALVLVITGETYRDLLPKADMQDSGHGD</sequence>
<proteinExistence type="predicted"/>
<dbReference type="Proteomes" id="UP000248544">
    <property type="component" value="Unassembled WGS sequence"/>
</dbReference>
<evidence type="ECO:0008006" key="3">
    <source>
        <dbReference type="Google" id="ProtNLM"/>
    </source>
</evidence>
<dbReference type="AlphaFoldDB" id="A0A2W2G8K7"/>
<keyword evidence="2" id="KW-1185">Reference proteome</keyword>
<organism evidence="1 2">
    <name type="scientific">Spongiactinospora gelatinilytica</name>
    <dbReference type="NCBI Taxonomy" id="2666298"/>
    <lineage>
        <taxon>Bacteria</taxon>
        <taxon>Bacillati</taxon>
        <taxon>Actinomycetota</taxon>
        <taxon>Actinomycetes</taxon>
        <taxon>Streptosporangiales</taxon>
        <taxon>Streptosporangiaceae</taxon>
        <taxon>Spongiactinospora</taxon>
    </lineage>
</organism>
<accession>A0A2W2G8K7</accession>
<comment type="caution">
    <text evidence="1">The sequence shown here is derived from an EMBL/GenBank/DDBJ whole genome shotgun (WGS) entry which is preliminary data.</text>
</comment>
<dbReference type="RefSeq" id="WP_111171824.1">
    <property type="nucleotide sequence ID" value="NZ_POUA01000533.1"/>
</dbReference>
<gene>
    <name evidence="1" type="ORF">C1I98_36340</name>
</gene>
<protein>
    <recommendedName>
        <fullName evidence="3">Transposase</fullName>
    </recommendedName>
</protein>
<evidence type="ECO:0000313" key="1">
    <source>
        <dbReference type="EMBL" id="PZG23234.1"/>
    </source>
</evidence>